<evidence type="ECO:0000256" key="7">
    <source>
        <dbReference type="ARBA" id="ARBA00022833"/>
    </source>
</evidence>
<dbReference type="OrthoDB" id="9800940at2"/>
<dbReference type="Pfam" id="PF23023">
    <property type="entry name" value="Anti-Pycsar_Apyc1"/>
    <property type="match status" value="1"/>
</dbReference>
<dbReference type="PANTHER" id="PTHR46018">
    <property type="entry name" value="ZINC PHOSPHODIESTERASE ELAC PROTEIN 1"/>
    <property type="match status" value="1"/>
</dbReference>
<evidence type="ECO:0000256" key="2">
    <source>
        <dbReference type="ARBA" id="ARBA00022694"/>
    </source>
</evidence>
<dbReference type="SUPFAM" id="SSF56281">
    <property type="entry name" value="Metallo-hydrolase/oxidoreductase"/>
    <property type="match status" value="1"/>
</dbReference>
<proteinExistence type="inferred from homology"/>
<comment type="subunit">
    <text evidence="1 8">Homodimer.</text>
</comment>
<name>A0A318IDN3_9BACT</name>
<feature type="binding site" evidence="8">
    <location>
        <position position="213"/>
    </location>
    <ligand>
        <name>Zn(2+)</name>
        <dbReference type="ChEBI" id="CHEBI:29105"/>
        <label>1</label>
        <note>catalytic</note>
    </ligand>
</feature>
<dbReference type="GO" id="GO:0008270">
    <property type="term" value="F:zinc ion binding"/>
    <property type="evidence" value="ECO:0007669"/>
    <property type="project" value="UniProtKB-UniRule"/>
</dbReference>
<feature type="binding site" evidence="8">
    <location>
        <position position="68"/>
    </location>
    <ligand>
        <name>Zn(2+)</name>
        <dbReference type="ChEBI" id="CHEBI:29105"/>
        <label>2</label>
        <note>catalytic</note>
    </ligand>
</feature>
<dbReference type="HAMAP" id="MF_01818">
    <property type="entry name" value="RNase_Z_BN"/>
    <property type="match status" value="1"/>
</dbReference>
<keyword evidence="4 8" id="KW-0479">Metal-binding</keyword>
<evidence type="ECO:0000313" key="9">
    <source>
        <dbReference type="EMBL" id="PXX22941.1"/>
    </source>
</evidence>
<reference evidence="9 10" key="1">
    <citation type="submission" date="2018-05" db="EMBL/GenBank/DDBJ databases">
        <title>Genomic Encyclopedia of Type Strains, Phase I: the one thousand microbial genomes (KMG-I) project.</title>
        <authorList>
            <person name="Kyrpides N."/>
        </authorList>
    </citation>
    <scope>NUCLEOTIDE SEQUENCE [LARGE SCALE GENOMIC DNA]</scope>
    <source>
        <strain evidence="9 10">DSM 15611</strain>
    </source>
</reference>
<evidence type="ECO:0000256" key="4">
    <source>
        <dbReference type="ARBA" id="ARBA00022723"/>
    </source>
</evidence>
<comment type="function">
    <text evidence="8">Zinc phosphodiesterase, which displays some tRNA 3'-processing endonuclease activity. Probably involved in tRNA maturation, by removing a 3'-trailer from precursor tRNA.</text>
</comment>
<comment type="similarity">
    <text evidence="8">Belongs to the RNase Z family.</text>
</comment>
<organism evidence="9 10">
    <name type="scientific">Hoylesella shahii DSM 15611 = JCM 12083</name>
    <dbReference type="NCBI Taxonomy" id="1122991"/>
    <lineage>
        <taxon>Bacteria</taxon>
        <taxon>Pseudomonadati</taxon>
        <taxon>Bacteroidota</taxon>
        <taxon>Bacteroidia</taxon>
        <taxon>Bacteroidales</taxon>
        <taxon>Prevotellaceae</taxon>
        <taxon>Hoylesella</taxon>
    </lineage>
</organism>
<feature type="binding site" evidence="8">
    <location>
        <position position="213"/>
    </location>
    <ligand>
        <name>Zn(2+)</name>
        <dbReference type="ChEBI" id="CHEBI:29105"/>
        <label>2</label>
        <note>catalytic</note>
    </ligand>
</feature>
<keyword evidence="7 8" id="KW-0862">Zinc</keyword>
<keyword evidence="2 8" id="KW-0819">tRNA processing</keyword>
<dbReference type="PANTHER" id="PTHR46018:SF2">
    <property type="entry name" value="ZINC PHOSPHODIESTERASE ELAC PROTEIN 1"/>
    <property type="match status" value="1"/>
</dbReference>
<gene>
    <name evidence="8" type="primary">rnz</name>
    <name evidence="9" type="ORF">EJ73_00922</name>
</gene>
<dbReference type="GO" id="GO:0042781">
    <property type="term" value="F:3'-tRNA processing endoribonuclease activity"/>
    <property type="evidence" value="ECO:0007669"/>
    <property type="project" value="UniProtKB-UniRule"/>
</dbReference>
<keyword evidence="3 8" id="KW-0540">Nuclease</keyword>
<dbReference type="EMBL" id="QJJX01000008">
    <property type="protein sequence ID" value="PXX22941.1"/>
    <property type="molecule type" value="Genomic_DNA"/>
</dbReference>
<feature type="binding site" evidence="8">
    <location>
        <position position="271"/>
    </location>
    <ligand>
        <name>Zn(2+)</name>
        <dbReference type="ChEBI" id="CHEBI:29105"/>
        <label>2</label>
        <note>catalytic</note>
    </ligand>
</feature>
<evidence type="ECO:0000313" key="10">
    <source>
        <dbReference type="Proteomes" id="UP000248314"/>
    </source>
</evidence>
<feature type="active site" description="Proton acceptor" evidence="8">
    <location>
        <position position="67"/>
    </location>
</feature>
<evidence type="ECO:0000256" key="5">
    <source>
        <dbReference type="ARBA" id="ARBA00022759"/>
    </source>
</evidence>
<dbReference type="NCBIfam" id="TIGR02651">
    <property type="entry name" value="RNase_Z"/>
    <property type="match status" value="1"/>
</dbReference>
<dbReference type="InterPro" id="IPR013471">
    <property type="entry name" value="RNase_Z/BN"/>
</dbReference>
<dbReference type="Gene3D" id="3.60.15.10">
    <property type="entry name" value="Ribonuclease Z/Hydroxyacylglutathione hydrolase-like"/>
    <property type="match status" value="1"/>
</dbReference>
<evidence type="ECO:0000256" key="1">
    <source>
        <dbReference type="ARBA" id="ARBA00011738"/>
    </source>
</evidence>
<keyword evidence="10" id="KW-1185">Reference proteome</keyword>
<dbReference type="NCBIfam" id="NF000801">
    <property type="entry name" value="PRK00055.1-3"/>
    <property type="match status" value="1"/>
</dbReference>
<feature type="binding site" evidence="8">
    <location>
        <position position="63"/>
    </location>
    <ligand>
        <name>Zn(2+)</name>
        <dbReference type="ChEBI" id="CHEBI:29105"/>
        <label>1</label>
        <note>catalytic</note>
    </ligand>
</feature>
<evidence type="ECO:0000256" key="3">
    <source>
        <dbReference type="ARBA" id="ARBA00022722"/>
    </source>
</evidence>
<protein>
    <recommendedName>
        <fullName evidence="8">Ribonuclease Z</fullName>
        <shortName evidence="8">RNase Z</shortName>
        <ecNumber evidence="8">3.1.26.11</ecNumber>
    </recommendedName>
    <alternativeName>
        <fullName evidence="8">tRNA 3 endonuclease</fullName>
    </alternativeName>
    <alternativeName>
        <fullName evidence="8">tRNase Z</fullName>
    </alternativeName>
</protein>
<comment type="catalytic activity">
    <reaction evidence="8">
        <text>Endonucleolytic cleavage of RNA, removing extra 3' nucleotides from tRNA precursor, generating 3' termini of tRNAs. A 3'-hydroxy group is left at the tRNA terminus and a 5'-phosphoryl group is left at the trailer molecule.</text>
        <dbReference type="EC" id="3.1.26.11"/>
    </reaction>
</comment>
<dbReference type="AlphaFoldDB" id="A0A318IDN3"/>
<dbReference type="RefSeq" id="WP_025815484.1">
    <property type="nucleotide sequence ID" value="NZ_BAIZ01000005.1"/>
</dbReference>
<dbReference type="EC" id="3.1.26.11" evidence="8"/>
<feature type="binding site" evidence="8">
    <location>
        <position position="143"/>
    </location>
    <ligand>
        <name>Zn(2+)</name>
        <dbReference type="ChEBI" id="CHEBI:29105"/>
        <label>1</label>
        <note>catalytic</note>
    </ligand>
</feature>
<dbReference type="CDD" id="cd07717">
    <property type="entry name" value="RNaseZ_ZiPD-like_MBL-fold"/>
    <property type="match status" value="1"/>
</dbReference>
<dbReference type="STRING" id="1122991.GCA_000613445_02769"/>
<keyword evidence="5 8" id="KW-0255">Endonuclease</keyword>
<comment type="cofactor">
    <cofactor evidence="8">
        <name>Zn(2+)</name>
        <dbReference type="ChEBI" id="CHEBI:29105"/>
    </cofactor>
    <text evidence="8">Binds 2 Zn(2+) ions.</text>
</comment>
<keyword evidence="6 8" id="KW-0378">Hydrolase</keyword>
<dbReference type="InterPro" id="IPR036866">
    <property type="entry name" value="RibonucZ/Hydroxyglut_hydro"/>
</dbReference>
<evidence type="ECO:0000256" key="6">
    <source>
        <dbReference type="ARBA" id="ARBA00022801"/>
    </source>
</evidence>
<accession>A0A318IDN3</accession>
<comment type="caution">
    <text evidence="9">The sequence shown here is derived from an EMBL/GenBank/DDBJ whole genome shotgun (WGS) entry which is preliminary data.</text>
</comment>
<evidence type="ECO:0000256" key="8">
    <source>
        <dbReference type="HAMAP-Rule" id="MF_01818"/>
    </source>
</evidence>
<dbReference type="Proteomes" id="UP000248314">
    <property type="component" value="Unassembled WGS sequence"/>
</dbReference>
<feature type="binding site" evidence="8">
    <location>
        <position position="67"/>
    </location>
    <ligand>
        <name>Zn(2+)</name>
        <dbReference type="ChEBI" id="CHEBI:29105"/>
        <label>2</label>
        <note>catalytic</note>
    </ligand>
</feature>
<sequence>MEPFKVHILGCGSALPTLKHNATSQVVDIRGKLFMIDCGEGTQVQLRRSHIRFTKIGAVFISHLHGDHCFGLIGMISTFGLLGRTAALHVYAPTELGSILRTQLDFFCAGIEFEVVFHAVDTTVQQVIYEDKSITVESVPLEHRISCCGFIFREKALLPHIRRDMIDFYRIPVSQINNIKLGANWVDEEGQTVLNSRLVTPSAPARAYAYCSDTRYMPELHKAVQGVDVLYHEATYDAKMASRARLYYHSTAEEAAKVARDARVGKLVLGHYSARYEAEDLLLTEAKAIFPNTILGQEGMEVWIDAKAD</sequence>
<feature type="binding site" evidence="8">
    <location>
        <position position="65"/>
    </location>
    <ligand>
        <name>Zn(2+)</name>
        <dbReference type="ChEBI" id="CHEBI:29105"/>
        <label>1</label>
        <note>catalytic</note>
    </ligand>
</feature>